<dbReference type="EMBL" id="JAHGUI010000082">
    <property type="protein sequence ID" value="MBT2920353.1"/>
    <property type="molecule type" value="Genomic_DNA"/>
</dbReference>
<dbReference type="RefSeq" id="WP_064626813.1">
    <property type="nucleotide sequence ID" value="NZ_JAHGUI010000082.1"/>
</dbReference>
<dbReference type="AlphaFoldDB" id="A0ABD4QZJ3"/>
<feature type="compositionally biased region" description="Basic and acidic residues" evidence="1">
    <location>
        <begin position="68"/>
        <end position="79"/>
    </location>
</feature>
<proteinExistence type="predicted"/>
<sequence>MATTTKLQKPKTQNYPILQPFRLNGVWVIPDYENNKTVPLLPAQAPMLLLNGKVGKPGTQAKAPVAEKAAETTAKQEGK</sequence>
<evidence type="ECO:0000256" key="1">
    <source>
        <dbReference type="SAM" id="MobiDB-lite"/>
    </source>
</evidence>
<organism evidence="2 3">
    <name type="scientific">Vibrio anguillarum</name>
    <name type="common">Listonella anguillarum</name>
    <dbReference type="NCBI Taxonomy" id="55601"/>
    <lineage>
        <taxon>Bacteria</taxon>
        <taxon>Pseudomonadati</taxon>
        <taxon>Pseudomonadota</taxon>
        <taxon>Gammaproteobacteria</taxon>
        <taxon>Vibrionales</taxon>
        <taxon>Vibrionaceae</taxon>
        <taxon>Vibrio</taxon>
    </lineage>
</organism>
<comment type="caution">
    <text evidence="2">The sequence shown here is derived from an EMBL/GenBank/DDBJ whole genome shotgun (WGS) entry which is preliminary data.</text>
</comment>
<name>A0ABD4QZJ3_VIBAN</name>
<dbReference type="Proteomes" id="UP000078309">
    <property type="component" value="Unassembled WGS sequence"/>
</dbReference>
<accession>A0ABD4QZJ3</accession>
<reference evidence="2 3" key="1">
    <citation type="journal article" date="2017" name="J. Fish Dis.">
        <title>Comparative assessment of Vibrio virulence in marine fish larvae.</title>
        <authorList>
            <person name="Ronneseth A."/>
            <person name="Castillo D."/>
            <person name="D'Alvise P."/>
            <person name="Tonnesen O."/>
            <person name="Haugland G."/>
            <person name="Grotkjaer T."/>
            <person name="Engell-Sorensen K."/>
            <person name="Norremark L."/>
            <person name="Bergh O."/>
            <person name="Wergeland H.I."/>
            <person name="Gram L."/>
        </authorList>
    </citation>
    <scope>NUCLEOTIDE SEQUENCE [LARGE SCALE GENOMIC DNA]</scope>
    <source>
        <strain evidence="2 3">90-11-286</strain>
    </source>
</reference>
<gene>
    <name evidence="2" type="ORF">PL14_16905</name>
</gene>
<evidence type="ECO:0000313" key="3">
    <source>
        <dbReference type="Proteomes" id="UP000078309"/>
    </source>
</evidence>
<feature type="region of interest" description="Disordered" evidence="1">
    <location>
        <begin position="57"/>
        <end position="79"/>
    </location>
</feature>
<evidence type="ECO:0000313" key="2">
    <source>
        <dbReference type="EMBL" id="MBT2920353.1"/>
    </source>
</evidence>
<protein>
    <submittedName>
        <fullName evidence="2">Uncharacterized protein</fullName>
    </submittedName>
</protein>